<reference evidence="4" key="1">
    <citation type="journal article" date="2019" name="Int. J. Syst. Evol. Microbiol.">
        <title>The Global Catalogue of Microorganisms (GCM) 10K type strain sequencing project: providing services to taxonomists for standard genome sequencing and annotation.</title>
        <authorList>
            <consortium name="The Broad Institute Genomics Platform"/>
            <consortium name="The Broad Institute Genome Sequencing Center for Infectious Disease"/>
            <person name="Wu L."/>
            <person name="Ma J."/>
        </authorList>
    </citation>
    <scope>NUCLEOTIDE SEQUENCE [LARGE SCALE GENOMIC DNA]</scope>
    <source>
        <strain evidence="4">CCUG 59778</strain>
    </source>
</reference>
<evidence type="ECO:0000313" key="3">
    <source>
        <dbReference type="EMBL" id="MFC5290304.1"/>
    </source>
</evidence>
<evidence type="ECO:0000256" key="2">
    <source>
        <dbReference type="SAM" id="Phobius"/>
    </source>
</evidence>
<feature type="transmembrane region" description="Helical" evidence="2">
    <location>
        <begin position="112"/>
        <end position="138"/>
    </location>
</feature>
<accession>A0ABW0ESY4</accession>
<dbReference type="Proteomes" id="UP001596157">
    <property type="component" value="Unassembled WGS sequence"/>
</dbReference>
<evidence type="ECO:0000256" key="1">
    <source>
        <dbReference type="SAM" id="MobiDB-lite"/>
    </source>
</evidence>
<proteinExistence type="predicted"/>
<dbReference type="RefSeq" id="WP_378250188.1">
    <property type="nucleotide sequence ID" value="NZ_JBHSKF010000015.1"/>
</dbReference>
<comment type="caution">
    <text evidence="3">The sequence shown here is derived from an EMBL/GenBank/DDBJ whole genome shotgun (WGS) entry which is preliminary data.</text>
</comment>
<feature type="region of interest" description="Disordered" evidence="1">
    <location>
        <begin position="1"/>
        <end position="35"/>
    </location>
</feature>
<name>A0ABW0ESY4_9PSEU</name>
<keyword evidence="4" id="KW-1185">Reference proteome</keyword>
<sequence>MSTPEPYGQASAHHPGGFADPSTGPYPVPPAQQNPQQFAVMPPQVVPPQVMVAQYGPAPQNGVGTGGFVTGLLGLILFWVPAVGIILAIIGVSLSGVGIAKAKRGEANNKGLATAGLTCGTIALAIWLIMVIAAVSVMP</sequence>
<keyword evidence="2" id="KW-0472">Membrane</keyword>
<feature type="transmembrane region" description="Helical" evidence="2">
    <location>
        <begin position="76"/>
        <end position="100"/>
    </location>
</feature>
<keyword evidence="2" id="KW-1133">Transmembrane helix</keyword>
<dbReference type="EMBL" id="JBHSKF010000015">
    <property type="protein sequence ID" value="MFC5290304.1"/>
    <property type="molecule type" value="Genomic_DNA"/>
</dbReference>
<gene>
    <name evidence="3" type="ORF">ACFPM7_24900</name>
</gene>
<evidence type="ECO:0000313" key="4">
    <source>
        <dbReference type="Proteomes" id="UP001596157"/>
    </source>
</evidence>
<protein>
    <recommendedName>
        <fullName evidence="5">DUF4190 domain-containing protein</fullName>
    </recommendedName>
</protein>
<keyword evidence="2" id="KW-0812">Transmembrane</keyword>
<evidence type="ECO:0008006" key="5">
    <source>
        <dbReference type="Google" id="ProtNLM"/>
    </source>
</evidence>
<organism evidence="3 4">
    <name type="scientific">Actinokineospora guangxiensis</name>
    <dbReference type="NCBI Taxonomy" id="1490288"/>
    <lineage>
        <taxon>Bacteria</taxon>
        <taxon>Bacillati</taxon>
        <taxon>Actinomycetota</taxon>
        <taxon>Actinomycetes</taxon>
        <taxon>Pseudonocardiales</taxon>
        <taxon>Pseudonocardiaceae</taxon>
        <taxon>Actinokineospora</taxon>
    </lineage>
</organism>